<protein>
    <submittedName>
        <fullName evidence="1">Uncharacterized protein</fullName>
    </submittedName>
</protein>
<dbReference type="AlphaFoldDB" id="A0A2P6QYX1"/>
<gene>
    <name evidence="1" type="ORF">RchiOBHm_Chr4g0424681</name>
</gene>
<reference evidence="1 2" key="1">
    <citation type="journal article" date="2018" name="Nat. Genet.">
        <title>The Rosa genome provides new insights in the design of modern roses.</title>
        <authorList>
            <person name="Bendahmane M."/>
        </authorList>
    </citation>
    <scope>NUCLEOTIDE SEQUENCE [LARGE SCALE GENOMIC DNA]</scope>
    <source>
        <strain evidence="2">cv. Old Blush</strain>
    </source>
</reference>
<evidence type="ECO:0000313" key="1">
    <source>
        <dbReference type="EMBL" id="PRQ39393.1"/>
    </source>
</evidence>
<dbReference type="PROSITE" id="PS51257">
    <property type="entry name" value="PROKAR_LIPOPROTEIN"/>
    <property type="match status" value="1"/>
</dbReference>
<keyword evidence="2" id="KW-1185">Reference proteome</keyword>
<dbReference type="Gramene" id="PRQ39393">
    <property type="protein sequence ID" value="PRQ39393"/>
    <property type="gene ID" value="RchiOBHm_Chr4g0424681"/>
</dbReference>
<name>A0A2P6QYX1_ROSCH</name>
<accession>A0A2P6QYX1</accession>
<comment type="caution">
    <text evidence="1">The sequence shown here is derived from an EMBL/GenBank/DDBJ whole genome shotgun (WGS) entry which is preliminary data.</text>
</comment>
<dbReference type="Proteomes" id="UP000238479">
    <property type="component" value="Chromosome 4"/>
</dbReference>
<sequence length="102" mass="11329">MKSTRVFTDKDKAAAHLKVLSCLPFGTYACNLEFNSPDYNATANVELFLLYVFLNGLHDQNGSYVPCSAAMTCSKSWSDVHCQYVRVDSAINSNLSSIFVYV</sequence>
<evidence type="ECO:0000313" key="2">
    <source>
        <dbReference type="Proteomes" id="UP000238479"/>
    </source>
</evidence>
<proteinExistence type="predicted"/>
<dbReference type="EMBL" id="PDCK01000042">
    <property type="protein sequence ID" value="PRQ39393.1"/>
    <property type="molecule type" value="Genomic_DNA"/>
</dbReference>
<organism evidence="1 2">
    <name type="scientific">Rosa chinensis</name>
    <name type="common">China rose</name>
    <dbReference type="NCBI Taxonomy" id="74649"/>
    <lineage>
        <taxon>Eukaryota</taxon>
        <taxon>Viridiplantae</taxon>
        <taxon>Streptophyta</taxon>
        <taxon>Embryophyta</taxon>
        <taxon>Tracheophyta</taxon>
        <taxon>Spermatophyta</taxon>
        <taxon>Magnoliopsida</taxon>
        <taxon>eudicotyledons</taxon>
        <taxon>Gunneridae</taxon>
        <taxon>Pentapetalae</taxon>
        <taxon>rosids</taxon>
        <taxon>fabids</taxon>
        <taxon>Rosales</taxon>
        <taxon>Rosaceae</taxon>
        <taxon>Rosoideae</taxon>
        <taxon>Rosoideae incertae sedis</taxon>
        <taxon>Rosa</taxon>
    </lineage>
</organism>